<keyword evidence="2" id="KW-1185">Reference proteome</keyword>
<dbReference type="EMBL" id="LWDX02059161">
    <property type="protein sequence ID" value="OEL17652.1"/>
    <property type="molecule type" value="Genomic_DNA"/>
</dbReference>
<dbReference type="STRING" id="888268.A0A1E5UXJ8"/>
<dbReference type="Proteomes" id="UP000095767">
    <property type="component" value="Unassembled WGS sequence"/>
</dbReference>
<dbReference type="AlphaFoldDB" id="A0A1E5UXJ8"/>
<evidence type="ECO:0000313" key="2">
    <source>
        <dbReference type="Proteomes" id="UP000095767"/>
    </source>
</evidence>
<proteinExistence type="predicted"/>
<accession>A0A1E5UXJ8</accession>
<gene>
    <name evidence="1" type="ORF">BAE44_0021329</name>
</gene>
<reference evidence="1 2" key="1">
    <citation type="submission" date="2016-09" db="EMBL/GenBank/DDBJ databases">
        <title>The draft genome of Dichanthelium oligosanthes: A C3 panicoid grass species.</title>
        <authorList>
            <person name="Studer A.J."/>
            <person name="Schnable J.C."/>
            <person name="Brutnell T.P."/>
        </authorList>
    </citation>
    <scope>NUCLEOTIDE SEQUENCE [LARGE SCALE GENOMIC DNA]</scope>
    <source>
        <strain evidence="2">cv. Kellogg 1175</strain>
        <tissue evidence="1">Leaf</tissue>
    </source>
</reference>
<sequence length="84" mass="9545">MLYPPRCHSCSFRKMGVEEIRSSVMPSIIETIYEALERLIKNGAKTLVVPDVMIPSCVVLDLFPDPDLAVYMILKTEQLYAKVQ</sequence>
<name>A0A1E5UXJ8_9POAL</name>
<comment type="caution">
    <text evidence="1">The sequence shown here is derived from an EMBL/GenBank/DDBJ whole genome shotgun (WGS) entry which is preliminary data.</text>
</comment>
<protein>
    <submittedName>
        <fullName evidence="1">Uncharacterized protein</fullName>
    </submittedName>
</protein>
<evidence type="ECO:0000313" key="1">
    <source>
        <dbReference type="EMBL" id="OEL17652.1"/>
    </source>
</evidence>
<organism evidence="1 2">
    <name type="scientific">Dichanthelium oligosanthes</name>
    <dbReference type="NCBI Taxonomy" id="888268"/>
    <lineage>
        <taxon>Eukaryota</taxon>
        <taxon>Viridiplantae</taxon>
        <taxon>Streptophyta</taxon>
        <taxon>Embryophyta</taxon>
        <taxon>Tracheophyta</taxon>
        <taxon>Spermatophyta</taxon>
        <taxon>Magnoliopsida</taxon>
        <taxon>Liliopsida</taxon>
        <taxon>Poales</taxon>
        <taxon>Poaceae</taxon>
        <taxon>PACMAD clade</taxon>
        <taxon>Panicoideae</taxon>
        <taxon>Panicodae</taxon>
        <taxon>Paniceae</taxon>
        <taxon>Dichantheliinae</taxon>
        <taxon>Dichanthelium</taxon>
    </lineage>
</organism>